<dbReference type="NCBIfam" id="TIGR02103">
    <property type="entry name" value="pullul_strch"/>
    <property type="match status" value="1"/>
</dbReference>
<feature type="domain" description="Alpha-1,6-glucosidases pullulanase-type C-terminal" evidence="8">
    <location>
        <begin position="919"/>
        <end position="1084"/>
    </location>
</feature>
<dbReference type="InterPro" id="IPR041111">
    <property type="entry name" value="Pullulanase_Ins"/>
</dbReference>
<organism evidence="11">
    <name type="scientific">Rheinheimera sp. BAL341</name>
    <dbReference type="NCBI Taxonomy" id="1708203"/>
    <lineage>
        <taxon>Bacteria</taxon>
        <taxon>Pseudomonadati</taxon>
        <taxon>Pseudomonadota</taxon>
        <taxon>Gammaproteobacteria</taxon>
        <taxon>Chromatiales</taxon>
        <taxon>Chromatiaceae</taxon>
        <taxon>Rheinheimera</taxon>
    </lineage>
</organism>
<comment type="similarity">
    <text evidence="1">Belongs to the glycosyl hydrolase 13 family.</text>
</comment>
<evidence type="ECO:0000259" key="9">
    <source>
        <dbReference type="Pfam" id="PF17967"/>
    </source>
</evidence>
<dbReference type="SUPFAM" id="SSF51011">
    <property type="entry name" value="Glycosyl hydrolase domain"/>
    <property type="match status" value="1"/>
</dbReference>
<feature type="signal peptide" evidence="5">
    <location>
        <begin position="1"/>
        <end position="20"/>
    </location>
</feature>
<evidence type="ECO:0000259" key="7">
    <source>
        <dbReference type="Pfam" id="PF03714"/>
    </source>
</evidence>
<dbReference type="InterPro" id="IPR011839">
    <property type="entry name" value="Pullul_strch"/>
</dbReference>
<feature type="chain" id="PRO_5019805670" evidence="5">
    <location>
        <begin position="21"/>
        <end position="1323"/>
    </location>
</feature>
<evidence type="ECO:0000259" key="6">
    <source>
        <dbReference type="Pfam" id="PF02922"/>
    </source>
</evidence>
<dbReference type="InterPro" id="IPR040671">
    <property type="entry name" value="Pullulanase_N2"/>
</dbReference>
<feature type="domain" description="Glycoside hydrolase family 13 N-terminal" evidence="6">
    <location>
        <begin position="344"/>
        <end position="428"/>
    </location>
</feature>
<dbReference type="Pfam" id="PF02922">
    <property type="entry name" value="CBM_48"/>
    <property type="match status" value="1"/>
</dbReference>
<accession>A0A486XTU3</accession>
<dbReference type="Gene3D" id="2.60.40.1180">
    <property type="entry name" value="Golgi alpha-mannosidase II"/>
    <property type="match status" value="1"/>
</dbReference>
<name>A0A486XTU3_9GAMM</name>
<dbReference type="GO" id="GO:0051060">
    <property type="term" value="F:pullulanase activity"/>
    <property type="evidence" value="ECO:0007669"/>
    <property type="project" value="InterPro"/>
</dbReference>
<dbReference type="InterPro" id="IPR013783">
    <property type="entry name" value="Ig-like_fold"/>
</dbReference>
<protein>
    <submittedName>
        <fullName evidence="11">Putative pullulanase</fullName>
    </submittedName>
</protein>
<dbReference type="SUPFAM" id="SSF49452">
    <property type="entry name" value="Starch-binding domain-like"/>
    <property type="match status" value="1"/>
</dbReference>
<reference evidence="11" key="1">
    <citation type="submission" date="2019-04" db="EMBL/GenBank/DDBJ databases">
        <authorList>
            <person name="Brambilla D."/>
        </authorList>
    </citation>
    <scope>NUCLEOTIDE SEQUENCE</scope>
    <source>
        <strain evidence="11">BAL1</strain>
    </source>
</reference>
<feature type="domain" description="Pullulanase N2" evidence="9">
    <location>
        <begin position="219"/>
        <end position="330"/>
    </location>
</feature>
<evidence type="ECO:0000256" key="2">
    <source>
        <dbReference type="ARBA" id="ARBA00022729"/>
    </source>
</evidence>
<keyword evidence="2 5" id="KW-0732">Signal</keyword>
<sequence length="1323" mass="142921">MKTITMLKLSAVAIAVQLLAACGGTDSTEPGEVLLTCNVPQIPDASGSSCIDPPPIYCPAPTVPDAKNESCVIGKDPNAPAPSVVAGQNEAVLFYKRPQDGTYDGYRLHTWNNETCDAYQPSSIAPSWDNGLQYDGVDQNYGAYWILDLKPGYAGTEGACGNFIVHIGTDDAGKDPGPDMQMPLSQDDPEFARMNWIFSGVNGVFEYPVVSLGVNVQGAAAHWIGQNTLVWNGNVAPSAIVKLHYATNADLEIGRDGKLSGSSVELMPAELTDAQKALVPHLADKPAFSANFTADEAKTMVKNQLVLAATDADGELLAATYVQAAKVLDDLYTKADDDADEATLGVVYDGGNISSRLWAPTARSVKLKVYNATKSLTATYDMALDNSTGIWRYDGSSALDRQFYRFEVTVYHPVTRKVETIETTDPYSLSLSTNGRYSQFVNLADDDLAPEGWSERTVPTVAKPEDIVIYEGHVRDFSIRDQSVSAANRGKYLAFTEMDSTPVKHLKSLAENGLTHFHLLPLNDQANINEDASKRIELTDTVAKLCQLKADAPVCGNTDANATLLSVLESYSPFGEKAQELVHAMRSIDSFNWGYDPQHFIAPEGSYASNPDGVARIKEVRAMNKALNDIGLRSVLDVVYNHTSASGLNTSSVLDKVVPGYYHRYNETTGGIERSTCCENTATEHRMFDKFMQDSLLILARDFGFNDFRFDIMGHSPKDSILAAREVLRGFDPNVYFYGEGWNFGEVTNNRLFVQAKQIDMAGTEVGTFNDRSRESVRSAALFKNETSNSNLAEQDMVRITLAGTLKNYVLESYQGIAGPASSFNWRDQAAGYADDPADIINYVSKHDQETLWDKLQYNLDKTMTAEERVRAQNIAIAIPLVSQGIPFLQMGGDFLRSKSMDQDSYDSGDWFNFVDFSMQTNNFAVGLPLADKNRVNWTAIGQILLDPNAKPEPEQISFASQVFKEFLSIRAGSPLFRLATAQDVTDRVGFHNIGKGQTQGVIVMSIDDGTGLTDLDPMHDALVVMINGTSQEQSHTVPTAAGFDLHPIQQASADSSVNAASFSASADEGTFTVPAYTMAVFVKAQGAEQGAGLSADATSGAPDIPPYEATTVFVRGGMNGWGESDAFTYDGDGIYKAELEITAGSYEFKVASSDWSTVDKGAGADGNAVNLGAAKVLAQGGGNLSATFPATAVYIFTLDATNKDTPTLTVIEKPTYGETTVFLRGGMNGWGETDAFEYIGGNLYSVDIALGATDYEFKVASSDWSTIDFGAGADGNTFTLGLAKQLAAVGGNLKLTTTEAATYNFLLDATNKDTPALTVTKQ</sequence>
<dbReference type="SUPFAM" id="SSF81296">
    <property type="entry name" value="E set domains"/>
    <property type="match status" value="3"/>
</dbReference>
<dbReference type="Gene3D" id="2.60.40.1130">
    <property type="entry name" value="Rab geranylgeranyltransferase alpha-subunit, insert domain"/>
    <property type="match status" value="1"/>
</dbReference>
<dbReference type="Gene3D" id="3.20.20.80">
    <property type="entry name" value="Glycosidases"/>
    <property type="match status" value="1"/>
</dbReference>
<dbReference type="InterPro" id="IPR024561">
    <property type="entry name" value="Pullul_strch_C"/>
</dbReference>
<dbReference type="Pfam" id="PF03714">
    <property type="entry name" value="PUD"/>
    <property type="match status" value="1"/>
</dbReference>
<dbReference type="EMBL" id="CAAJGR010000006">
    <property type="protein sequence ID" value="VHO05815.1"/>
    <property type="molecule type" value="Genomic_DNA"/>
</dbReference>
<keyword evidence="3" id="KW-0378">Hydrolase</keyword>
<dbReference type="PROSITE" id="PS51257">
    <property type="entry name" value="PROKAR_LIPOPROTEIN"/>
    <property type="match status" value="1"/>
</dbReference>
<dbReference type="InterPro" id="IPR005323">
    <property type="entry name" value="CBM41_pullulanase"/>
</dbReference>
<gene>
    <name evidence="11" type="ORF">BAL341_2901</name>
</gene>
<feature type="domain" description="Pullulanase carbohydrate-binding module 41" evidence="7">
    <location>
        <begin position="91"/>
        <end position="204"/>
    </location>
</feature>
<dbReference type="InterPro" id="IPR013784">
    <property type="entry name" value="Carb-bd-like_fold"/>
</dbReference>
<dbReference type="Pfam" id="PF18494">
    <property type="entry name" value="Pullulanase_Ins"/>
    <property type="match status" value="1"/>
</dbReference>
<dbReference type="Gene3D" id="2.60.40.1110">
    <property type="match status" value="1"/>
</dbReference>
<evidence type="ECO:0000256" key="3">
    <source>
        <dbReference type="ARBA" id="ARBA00022801"/>
    </source>
</evidence>
<keyword evidence="4" id="KW-0326">Glycosidase</keyword>
<evidence type="ECO:0000259" key="8">
    <source>
        <dbReference type="Pfam" id="PF11852"/>
    </source>
</evidence>
<dbReference type="InterPro" id="IPR004193">
    <property type="entry name" value="Glyco_hydro_13_N"/>
</dbReference>
<dbReference type="Gene3D" id="2.60.40.10">
    <property type="entry name" value="Immunoglobulins"/>
    <property type="match status" value="3"/>
</dbReference>
<dbReference type="CDD" id="cd10315">
    <property type="entry name" value="CBM41_pullulanase"/>
    <property type="match status" value="1"/>
</dbReference>
<dbReference type="InterPro" id="IPR017853">
    <property type="entry name" value="GH"/>
</dbReference>
<dbReference type="GO" id="GO:0005975">
    <property type="term" value="P:carbohydrate metabolic process"/>
    <property type="evidence" value="ECO:0007669"/>
    <property type="project" value="InterPro"/>
</dbReference>
<evidence type="ECO:0000256" key="1">
    <source>
        <dbReference type="ARBA" id="ARBA00008061"/>
    </source>
</evidence>
<dbReference type="InterPro" id="IPR013780">
    <property type="entry name" value="Glyco_hydro_b"/>
</dbReference>
<dbReference type="CDD" id="cd11341">
    <property type="entry name" value="AmyAc_Pullulanase_LD-like"/>
    <property type="match status" value="1"/>
</dbReference>
<dbReference type="PANTHER" id="PTHR43002">
    <property type="entry name" value="GLYCOGEN DEBRANCHING ENZYME"/>
    <property type="match status" value="1"/>
</dbReference>
<dbReference type="SUPFAM" id="SSF51445">
    <property type="entry name" value="(Trans)glycosidases"/>
    <property type="match status" value="1"/>
</dbReference>
<dbReference type="Pfam" id="PF17967">
    <property type="entry name" value="Pullulanase_N2"/>
    <property type="match status" value="1"/>
</dbReference>
<dbReference type="InterPro" id="IPR014756">
    <property type="entry name" value="Ig_E-set"/>
</dbReference>
<evidence type="ECO:0000256" key="4">
    <source>
        <dbReference type="ARBA" id="ARBA00023295"/>
    </source>
</evidence>
<dbReference type="CDD" id="cd02861">
    <property type="entry name" value="E_set_pullulanase_like"/>
    <property type="match status" value="2"/>
</dbReference>
<dbReference type="Pfam" id="PF11852">
    <property type="entry name" value="Pullul_strch_C"/>
    <property type="match status" value="1"/>
</dbReference>
<dbReference type="CDD" id="cd02860">
    <property type="entry name" value="E_set_Pullulanase"/>
    <property type="match status" value="1"/>
</dbReference>
<evidence type="ECO:0000259" key="10">
    <source>
        <dbReference type="Pfam" id="PF18494"/>
    </source>
</evidence>
<evidence type="ECO:0000256" key="5">
    <source>
        <dbReference type="SAM" id="SignalP"/>
    </source>
</evidence>
<feature type="domain" description="Pullulanase Ins" evidence="10">
    <location>
        <begin position="526"/>
        <end position="591"/>
    </location>
</feature>
<evidence type="ECO:0000313" key="11">
    <source>
        <dbReference type="EMBL" id="VHO05815.1"/>
    </source>
</evidence>
<proteinExistence type="inferred from homology"/>
<dbReference type="GO" id="GO:0030246">
    <property type="term" value="F:carbohydrate binding"/>
    <property type="evidence" value="ECO:0007669"/>
    <property type="project" value="InterPro"/>
</dbReference>